<name>A0A0U1MBE4_TALIS</name>
<sequence length="182" mass="21058">MMWEGDHEPDFEGDLQSLCRASPMGVPSSELWEADELYGHDEHSREFFSLFLQSPSSPPSMDPQMDSTEFAALLDSWADDSCIEGRNQPARTRRRRRRPGYVDFLTDGKLERRLAWLRTRAVRTGEEETEMEELSAILGRGRTDKGQRKAKNRARKCRCTGHRLSGMVTLKYRSDACLERWI</sequence>
<accession>A0A0U1MBE4</accession>
<evidence type="ECO:0000313" key="2">
    <source>
        <dbReference type="Proteomes" id="UP000054383"/>
    </source>
</evidence>
<keyword evidence="2" id="KW-1185">Reference proteome</keyword>
<evidence type="ECO:0000313" key="1">
    <source>
        <dbReference type="EMBL" id="CRG92927.1"/>
    </source>
</evidence>
<dbReference type="EMBL" id="CVMT01000048">
    <property type="protein sequence ID" value="CRG92927.1"/>
    <property type="molecule type" value="Genomic_DNA"/>
</dbReference>
<dbReference type="AlphaFoldDB" id="A0A0U1MBE4"/>
<organism evidence="1 2">
    <name type="scientific">Talaromyces islandicus</name>
    <name type="common">Penicillium islandicum</name>
    <dbReference type="NCBI Taxonomy" id="28573"/>
    <lineage>
        <taxon>Eukaryota</taxon>
        <taxon>Fungi</taxon>
        <taxon>Dikarya</taxon>
        <taxon>Ascomycota</taxon>
        <taxon>Pezizomycotina</taxon>
        <taxon>Eurotiomycetes</taxon>
        <taxon>Eurotiomycetidae</taxon>
        <taxon>Eurotiales</taxon>
        <taxon>Trichocomaceae</taxon>
        <taxon>Talaromyces</taxon>
        <taxon>Talaromyces sect. Islandici</taxon>
    </lineage>
</organism>
<reference evidence="1 2" key="1">
    <citation type="submission" date="2015-04" db="EMBL/GenBank/DDBJ databases">
        <authorList>
            <person name="Syromyatnikov M.Y."/>
            <person name="Popov V.N."/>
        </authorList>
    </citation>
    <scope>NUCLEOTIDE SEQUENCE [LARGE SCALE GENOMIC DNA]</scope>
    <source>
        <strain evidence="1">WF-38-12</strain>
    </source>
</reference>
<protein>
    <submittedName>
        <fullName evidence="1">Uncharacterized protein</fullName>
    </submittedName>
</protein>
<proteinExistence type="predicted"/>
<gene>
    <name evidence="1" type="ORF">PISL3812_10010</name>
</gene>
<dbReference type="Proteomes" id="UP000054383">
    <property type="component" value="Unassembled WGS sequence"/>
</dbReference>